<evidence type="ECO:0000313" key="3">
    <source>
        <dbReference type="Proteomes" id="UP000319619"/>
    </source>
</evidence>
<protein>
    <submittedName>
        <fullName evidence="2">Uncharacterized protein</fullName>
    </submittedName>
</protein>
<dbReference type="AlphaFoldDB" id="A0A532UYI5"/>
<accession>A0A532UYI5</accession>
<sequence length="194" mass="22239">MKERERLLWSVMIILLLIIAGYVGYNAYRMGRQVREYKEAMKQETLGSEDPQLRQTVEDLETNLRNRLDYSFTIEQDPLDLTQVVQGRRFLANLGFTESLESQNIMRLSCTVIAEEPAAVIKYHGKSRILRVGDVIDGYEIVEIGKGRAKLRGFGETLNLITQKAPETLEREKLLSEGIITIEKPDTTINRGNY</sequence>
<keyword evidence="1" id="KW-0472">Membrane</keyword>
<name>A0A532UYI5_UNCL8</name>
<dbReference type="Proteomes" id="UP000319619">
    <property type="component" value="Unassembled WGS sequence"/>
</dbReference>
<gene>
    <name evidence="2" type="ORF">CEE37_09555</name>
</gene>
<evidence type="ECO:0000313" key="2">
    <source>
        <dbReference type="EMBL" id="TKJ39972.1"/>
    </source>
</evidence>
<organism evidence="2 3">
    <name type="scientific">candidate division LCP-89 bacterium B3_LCP</name>
    <dbReference type="NCBI Taxonomy" id="2012998"/>
    <lineage>
        <taxon>Bacteria</taxon>
        <taxon>Pseudomonadati</taxon>
        <taxon>Bacteria division LCP-89</taxon>
    </lineage>
</organism>
<proteinExistence type="predicted"/>
<dbReference type="EMBL" id="NJBN01000006">
    <property type="protein sequence ID" value="TKJ39972.1"/>
    <property type="molecule type" value="Genomic_DNA"/>
</dbReference>
<keyword evidence="1" id="KW-1133">Transmembrane helix</keyword>
<keyword evidence="1" id="KW-0812">Transmembrane</keyword>
<comment type="caution">
    <text evidence="2">The sequence shown here is derived from an EMBL/GenBank/DDBJ whole genome shotgun (WGS) entry which is preliminary data.</text>
</comment>
<reference evidence="2 3" key="1">
    <citation type="submission" date="2017-06" db="EMBL/GenBank/DDBJ databases">
        <title>Novel microbial phyla capable of carbon fixation and sulfur reduction in deep-sea sediments.</title>
        <authorList>
            <person name="Huang J."/>
            <person name="Baker B."/>
            <person name="Wang Y."/>
        </authorList>
    </citation>
    <scope>NUCLEOTIDE SEQUENCE [LARGE SCALE GENOMIC DNA]</scope>
    <source>
        <strain evidence="2">B3_LCP</strain>
    </source>
</reference>
<evidence type="ECO:0000256" key="1">
    <source>
        <dbReference type="SAM" id="Phobius"/>
    </source>
</evidence>
<feature type="transmembrane region" description="Helical" evidence="1">
    <location>
        <begin position="6"/>
        <end position="28"/>
    </location>
</feature>